<keyword evidence="11" id="KW-1015">Disulfide bond</keyword>
<keyword evidence="8 16" id="KW-0732">Signal</keyword>
<name>A0A8H5TCD2_FUSHE</name>
<evidence type="ECO:0000256" key="2">
    <source>
        <dbReference type="ARBA" id="ARBA00004589"/>
    </source>
</evidence>
<sequence>MKLGVLSILVAFVAAIAAGGIVSDVIDVDATVASLPECAQPCLVSTLVNQCQSQDAKTCICTSSAFQKNWTVCIKTECRAPAAFASLRQVDGICQRPRRDRRNDAWPYISIHILCILCVVIRIYTKAFIVKKFSPEDWLSLASFAIYIVYFGIGHHALMSAFGQDIWWVGPEDLSHALKLFWVDCPIYSLLLGMTKVTIILFYIRLCHVYTRFCQICWLCILLIVLYTLILIFLNIFQCTPIRWNWDRFGGEDVDFWCLDLNKLTWSINITNIIFDVVVLVLPIPLVWRTRSTLRRKIAIVFMFSLGIVVLVASCLKMRYNILYGQSHNITWDYMDLMVWAGIETSVSIAAPCLPTVRLFLHKVFPKSFGRMFAFASHGEKTLDEEIKAEEEEVAQWAADIEKPGDSGIAIARPRRAAVQMGQNFDLANWDERRKRKKPMTEASRILRSVDADETPLAP</sequence>
<evidence type="ECO:0000256" key="11">
    <source>
        <dbReference type="ARBA" id="ARBA00023157"/>
    </source>
</evidence>
<evidence type="ECO:0000256" key="7">
    <source>
        <dbReference type="ARBA" id="ARBA00022692"/>
    </source>
</evidence>
<comment type="subcellular location">
    <subcellularLocation>
        <location evidence="2">Membrane</location>
        <topology evidence="2">Lipid-anchor</topology>
        <topology evidence="2">GPI-anchor</topology>
    </subcellularLocation>
    <subcellularLocation>
        <location evidence="1">Membrane</location>
        <topology evidence="1">Multi-pass membrane protein</topology>
    </subcellularLocation>
    <subcellularLocation>
        <location evidence="3">Secreted</location>
    </subcellularLocation>
</comment>
<evidence type="ECO:0000256" key="14">
    <source>
        <dbReference type="SAM" id="MobiDB-lite"/>
    </source>
</evidence>
<comment type="caution">
    <text evidence="19">The sequence shown here is derived from an EMBL/GenBank/DDBJ whole genome shotgun (WGS) entry which is preliminary data.</text>
</comment>
<evidence type="ECO:0000256" key="9">
    <source>
        <dbReference type="ARBA" id="ARBA00022989"/>
    </source>
</evidence>
<evidence type="ECO:0000256" key="16">
    <source>
        <dbReference type="SAM" id="SignalP"/>
    </source>
</evidence>
<feature type="domain" description="Rhodopsin" evidence="18">
    <location>
        <begin position="121"/>
        <end position="362"/>
    </location>
</feature>
<feature type="transmembrane region" description="Helical" evidence="15">
    <location>
        <begin position="340"/>
        <end position="361"/>
    </location>
</feature>
<proteinExistence type="inferred from homology"/>
<feature type="transmembrane region" description="Helical" evidence="15">
    <location>
        <begin position="180"/>
        <end position="204"/>
    </location>
</feature>
<keyword evidence="9 15" id="KW-1133">Transmembrane helix</keyword>
<feature type="domain" description="CFEM" evidence="17">
    <location>
        <begin position="32"/>
        <end position="94"/>
    </location>
</feature>
<dbReference type="Pfam" id="PF05730">
    <property type="entry name" value="CFEM"/>
    <property type="match status" value="1"/>
</dbReference>
<dbReference type="GO" id="GO:0098552">
    <property type="term" value="C:side of membrane"/>
    <property type="evidence" value="ECO:0007669"/>
    <property type="project" value="UniProtKB-KW"/>
</dbReference>
<comment type="similarity">
    <text evidence="13">Belongs to the SAT4 family.</text>
</comment>
<feature type="signal peptide" evidence="16">
    <location>
        <begin position="1"/>
        <end position="18"/>
    </location>
</feature>
<evidence type="ECO:0000256" key="13">
    <source>
        <dbReference type="ARBA" id="ARBA00038359"/>
    </source>
</evidence>
<dbReference type="Proteomes" id="UP000567885">
    <property type="component" value="Unassembled WGS sequence"/>
</dbReference>
<feature type="transmembrane region" description="Helical" evidence="15">
    <location>
        <begin position="105"/>
        <end position="125"/>
    </location>
</feature>
<evidence type="ECO:0000256" key="12">
    <source>
        <dbReference type="ARBA" id="ARBA00023288"/>
    </source>
</evidence>
<evidence type="ECO:0000259" key="17">
    <source>
        <dbReference type="Pfam" id="PF05730"/>
    </source>
</evidence>
<feature type="transmembrane region" description="Helical" evidence="15">
    <location>
        <begin position="266"/>
        <end position="288"/>
    </location>
</feature>
<keyword evidence="5" id="KW-0964">Secreted</keyword>
<dbReference type="PANTHER" id="PTHR33048">
    <property type="entry name" value="PTH11-LIKE INTEGRAL MEMBRANE PROTEIN (AFU_ORTHOLOGUE AFUA_5G11245)"/>
    <property type="match status" value="1"/>
</dbReference>
<keyword evidence="12" id="KW-0449">Lipoprotein</keyword>
<dbReference type="Pfam" id="PF20684">
    <property type="entry name" value="Fung_rhodopsin"/>
    <property type="match status" value="1"/>
</dbReference>
<protein>
    <submittedName>
        <fullName evidence="19">Integral membrane protein</fullName>
    </submittedName>
</protein>
<accession>A0A8H5TCD2</accession>
<dbReference type="GO" id="GO:0005576">
    <property type="term" value="C:extracellular region"/>
    <property type="evidence" value="ECO:0007669"/>
    <property type="project" value="UniProtKB-SubCell"/>
</dbReference>
<comment type="similarity">
    <text evidence="4">Belongs to the RBT5 family.</text>
</comment>
<reference evidence="19 20" key="1">
    <citation type="submission" date="2020-05" db="EMBL/GenBank/DDBJ databases">
        <title>Identification and distribution of gene clusters putatively required for synthesis of sphingolipid metabolism inhibitors in phylogenetically diverse species of the filamentous fungus Fusarium.</title>
        <authorList>
            <person name="Kim H.-S."/>
            <person name="Busman M."/>
            <person name="Brown D.W."/>
            <person name="Divon H."/>
            <person name="Uhlig S."/>
            <person name="Proctor R.H."/>
        </authorList>
    </citation>
    <scope>NUCLEOTIDE SEQUENCE [LARGE SCALE GENOMIC DNA]</scope>
    <source>
        <strain evidence="19 20">NRRL 20693</strain>
    </source>
</reference>
<dbReference type="EMBL" id="JAAGWQ010000103">
    <property type="protein sequence ID" value="KAF5667101.1"/>
    <property type="molecule type" value="Genomic_DNA"/>
</dbReference>
<evidence type="ECO:0000256" key="6">
    <source>
        <dbReference type="ARBA" id="ARBA00022622"/>
    </source>
</evidence>
<evidence type="ECO:0000256" key="3">
    <source>
        <dbReference type="ARBA" id="ARBA00004613"/>
    </source>
</evidence>
<evidence type="ECO:0000313" key="20">
    <source>
        <dbReference type="Proteomes" id="UP000567885"/>
    </source>
</evidence>
<evidence type="ECO:0000256" key="10">
    <source>
        <dbReference type="ARBA" id="ARBA00023136"/>
    </source>
</evidence>
<dbReference type="PANTHER" id="PTHR33048:SF47">
    <property type="entry name" value="INTEGRAL MEMBRANE PROTEIN-RELATED"/>
    <property type="match status" value="1"/>
</dbReference>
<keyword evidence="6" id="KW-0336">GPI-anchor</keyword>
<dbReference type="InterPro" id="IPR049326">
    <property type="entry name" value="Rhodopsin_dom_fungi"/>
</dbReference>
<keyword evidence="7 15" id="KW-0812">Transmembrane</keyword>
<dbReference type="AlphaFoldDB" id="A0A8H5TCD2"/>
<feature type="transmembrane region" description="Helical" evidence="15">
    <location>
        <begin position="300"/>
        <end position="320"/>
    </location>
</feature>
<evidence type="ECO:0000256" key="1">
    <source>
        <dbReference type="ARBA" id="ARBA00004141"/>
    </source>
</evidence>
<evidence type="ECO:0000256" key="4">
    <source>
        <dbReference type="ARBA" id="ARBA00010031"/>
    </source>
</evidence>
<keyword evidence="10 15" id="KW-0472">Membrane</keyword>
<evidence type="ECO:0000313" key="19">
    <source>
        <dbReference type="EMBL" id="KAF5667101.1"/>
    </source>
</evidence>
<organism evidence="19 20">
    <name type="scientific">Fusarium heterosporum</name>
    <dbReference type="NCBI Taxonomy" id="42747"/>
    <lineage>
        <taxon>Eukaryota</taxon>
        <taxon>Fungi</taxon>
        <taxon>Dikarya</taxon>
        <taxon>Ascomycota</taxon>
        <taxon>Pezizomycotina</taxon>
        <taxon>Sordariomycetes</taxon>
        <taxon>Hypocreomycetidae</taxon>
        <taxon>Hypocreales</taxon>
        <taxon>Nectriaceae</taxon>
        <taxon>Fusarium</taxon>
        <taxon>Fusarium heterosporum species complex</taxon>
    </lineage>
</organism>
<keyword evidence="20" id="KW-1185">Reference proteome</keyword>
<dbReference type="InterPro" id="IPR008427">
    <property type="entry name" value="Extracellular_membr_CFEM_dom"/>
</dbReference>
<dbReference type="InterPro" id="IPR052337">
    <property type="entry name" value="SAT4-like"/>
</dbReference>
<feature type="region of interest" description="Disordered" evidence="14">
    <location>
        <begin position="430"/>
        <end position="459"/>
    </location>
</feature>
<feature type="chain" id="PRO_5034477530" evidence="16">
    <location>
        <begin position="19"/>
        <end position="459"/>
    </location>
</feature>
<feature type="transmembrane region" description="Helical" evidence="15">
    <location>
        <begin position="137"/>
        <end position="160"/>
    </location>
</feature>
<evidence type="ECO:0000259" key="18">
    <source>
        <dbReference type="Pfam" id="PF20684"/>
    </source>
</evidence>
<evidence type="ECO:0000256" key="8">
    <source>
        <dbReference type="ARBA" id="ARBA00022729"/>
    </source>
</evidence>
<gene>
    <name evidence="19" type="ORF">FHETE_5804</name>
</gene>
<feature type="transmembrane region" description="Helical" evidence="15">
    <location>
        <begin position="216"/>
        <end position="237"/>
    </location>
</feature>
<evidence type="ECO:0000256" key="15">
    <source>
        <dbReference type="SAM" id="Phobius"/>
    </source>
</evidence>
<keyword evidence="6" id="KW-0325">Glycoprotein</keyword>
<dbReference type="OrthoDB" id="2496787at2759"/>
<evidence type="ECO:0000256" key="5">
    <source>
        <dbReference type="ARBA" id="ARBA00022525"/>
    </source>
</evidence>